<reference evidence="11 12" key="1">
    <citation type="submission" date="2023-07" db="EMBL/GenBank/DDBJ databases">
        <title>Sorghum-associated microbial communities from plants grown in Nebraska, USA.</title>
        <authorList>
            <person name="Schachtman D."/>
        </authorList>
    </citation>
    <scope>NUCLEOTIDE SEQUENCE [LARGE SCALE GENOMIC DNA]</scope>
    <source>
        <strain evidence="11 12">DS2154</strain>
    </source>
</reference>
<evidence type="ECO:0000256" key="8">
    <source>
        <dbReference type="ARBA" id="ARBA00023136"/>
    </source>
</evidence>
<dbReference type="Pfam" id="PF01670">
    <property type="entry name" value="Glyco_hydro_12"/>
    <property type="match status" value="1"/>
</dbReference>
<dbReference type="EMBL" id="JAVDRL010000004">
    <property type="protein sequence ID" value="MDR6530858.1"/>
    <property type="molecule type" value="Genomic_DNA"/>
</dbReference>
<keyword evidence="9" id="KW-0326">Glycosidase</keyword>
<dbReference type="RefSeq" id="WP_310030597.1">
    <property type="nucleotide sequence ID" value="NZ_JAVDRL010000004.1"/>
</dbReference>
<keyword evidence="9" id="KW-0119">Carbohydrate metabolism</keyword>
<dbReference type="PRINTS" id="PR01488">
    <property type="entry name" value="RTXTOXINA"/>
</dbReference>
<dbReference type="PANTHER" id="PTHR38340">
    <property type="entry name" value="S-LAYER PROTEIN"/>
    <property type="match status" value="1"/>
</dbReference>
<evidence type="ECO:0000256" key="3">
    <source>
        <dbReference type="ARBA" id="ARBA00005519"/>
    </source>
</evidence>
<dbReference type="InterPro" id="IPR050557">
    <property type="entry name" value="RTX_toxin/Mannuronan_C5-epim"/>
</dbReference>
<dbReference type="SUPFAM" id="SSF51120">
    <property type="entry name" value="beta-Roll"/>
    <property type="match status" value="3"/>
</dbReference>
<keyword evidence="7" id="KW-0843">Virulence</keyword>
<keyword evidence="6" id="KW-0677">Repeat</keyword>
<dbReference type="SUPFAM" id="SSF49899">
    <property type="entry name" value="Concanavalin A-like lectins/glucanases"/>
    <property type="match status" value="1"/>
</dbReference>
<feature type="compositionally biased region" description="Low complexity" evidence="10">
    <location>
        <begin position="484"/>
        <end position="494"/>
    </location>
</feature>
<keyword evidence="8" id="KW-0472">Membrane</keyword>
<evidence type="ECO:0000256" key="6">
    <source>
        <dbReference type="ARBA" id="ARBA00022737"/>
    </source>
</evidence>
<evidence type="ECO:0000313" key="11">
    <source>
        <dbReference type="EMBL" id="MDR6530858.1"/>
    </source>
</evidence>
<evidence type="ECO:0000256" key="5">
    <source>
        <dbReference type="ARBA" id="ARBA00022656"/>
    </source>
</evidence>
<dbReference type="InterPro" id="IPR002594">
    <property type="entry name" value="GH12"/>
</dbReference>
<dbReference type="InterPro" id="IPR018511">
    <property type="entry name" value="Hemolysin-typ_Ca-bd_CS"/>
</dbReference>
<proteinExistence type="inferred from homology"/>
<dbReference type="InterPro" id="IPR001343">
    <property type="entry name" value="Hemolysn_Ca-bd"/>
</dbReference>
<feature type="region of interest" description="Disordered" evidence="10">
    <location>
        <begin position="584"/>
        <end position="605"/>
    </location>
</feature>
<dbReference type="Gene3D" id="2.150.10.10">
    <property type="entry name" value="Serralysin-like metalloprotease, C-terminal"/>
    <property type="match status" value="2"/>
</dbReference>
<dbReference type="InterPro" id="IPR013320">
    <property type="entry name" value="ConA-like_dom_sf"/>
</dbReference>
<dbReference type="InterPro" id="IPR011049">
    <property type="entry name" value="Serralysin-like_metalloprot_C"/>
</dbReference>
<comment type="subcellular location">
    <subcellularLocation>
        <location evidence="1">Membrane</location>
    </subcellularLocation>
    <subcellularLocation>
        <location evidence="2">Secreted</location>
    </subcellularLocation>
</comment>
<accession>A0ABU1MXF8</accession>
<keyword evidence="9" id="KW-0378">Hydrolase</keyword>
<gene>
    <name evidence="11" type="ORF">J2800_001597</name>
</gene>
<keyword evidence="5" id="KW-0800">Toxin</keyword>
<dbReference type="Gene3D" id="2.60.120.180">
    <property type="match status" value="1"/>
</dbReference>
<evidence type="ECO:0000256" key="2">
    <source>
        <dbReference type="ARBA" id="ARBA00004613"/>
    </source>
</evidence>
<protein>
    <submittedName>
        <fullName evidence="11">Ca2+-binding RTX toxin-like protein</fullName>
    </submittedName>
</protein>
<evidence type="ECO:0000256" key="7">
    <source>
        <dbReference type="ARBA" id="ARBA00023026"/>
    </source>
</evidence>
<dbReference type="Pfam" id="PF00353">
    <property type="entry name" value="HemolysinCabind"/>
    <property type="match status" value="5"/>
</dbReference>
<evidence type="ECO:0000256" key="10">
    <source>
        <dbReference type="SAM" id="MobiDB-lite"/>
    </source>
</evidence>
<name>A0ABU1MXF8_9CAUL</name>
<keyword evidence="4" id="KW-0964">Secreted</keyword>
<evidence type="ECO:0000313" key="12">
    <source>
        <dbReference type="Proteomes" id="UP001262754"/>
    </source>
</evidence>
<dbReference type="Proteomes" id="UP001262754">
    <property type="component" value="Unassembled WGS sequence"/>
</dbReference>
<dbReference type="PANTHER" id="PTHR38340:SF1">
    <property type="entry name" value="S-LAYER PROTEIN"/>
    <property type="match status" value="1"/>
</dbReference>
<keyword evidence="12" id="KW-1185">Reference proteome</keyword>
<organism evidence="11 12">
    <name type="scientific">Caulobacter rhizosphaerae</name>
    <dbReference type="NCBI Taxonomy" id="2010972"/>
    <lineage>
        <taxon>Bacteria</taxon>
        <taxon>Pseudomonadati</taxon>
        <taxon>Pseudomonadota</taxon>
        <taxon>Alphaproteobacteria</taxon>
        <taxon>Caulobacterales</taxon>
        <taxon>Caulobacteraceae</taxon>
        <taxon>Caulobacter</taxon>
    </lineage>
</organism>
<evidence type="ECO:0000256" key="4">
    <source>
        <dbReference type="ARBA" id="ARBA00022525"/>
    </source>
</evidence>
<comment type="similarity">
    <text evidence="3 9">Belongs to the glycosyl hydrolase 12 (cellulase H) family.</text>
</comment>
<evidence type="ECO:0000256" key="1">
    <source>
        <dbReference type="ARBA" id="ARBA00004370"/>
    </source>
</evidence>
<comment type="caution">
    <text evidence="11">The sequence shown here is derived from an EMBL/GenBank/DDBJ whole genome shotgun (WGS) entry which is preliminary data.</text>
</comment>
<feature type="region of interest" description="Disordered" evidence="10">
    <location>
        <begin position="477"/>
        <end position="514"/>
    </location>
</feature>
<dbReference type="PRINTS" id="PR00313">
    <property type="entry name" value="CABNDNGRPT"/>
</dbReference>
<keyword evidence="9" id="KW-0624">Polysaccharide degradation</keyword>
<dbReference type="PROSITE" id="PS00330">
    <property type="entry name" value="HEMOLYSIN_CALCIUM"/>
    <property type="match status" value="3"/>
</dbReference>
<dbReference type="InterPro" id="IPR003995">
    <property type="entry name" value="RTX_toxin_determinant-A"/>
</dbReference>
<dbReference type="InterPro" id="IPR013319">
    <property type="entry name" value="GH11/12"/>
</dbReference>
<sequence length="817" mass="82952">MTRYFTAKGVELFLSAASNNWPAHSSAKETQVGTANNDVFQGSGGDTLIGGAGDDTYYLWDKGSTAIESAGQGIDTVDARFWGPVTLAANVENLLLNSAGSTAGTGNALNNIIIAGTVGATLNGLAGDDVLVGGAQGDLFKVWAGNGSDAILNFKPGSDVIQLSGYGVTSFAQLQTLATQSGADVKLGFANGESLVIRNTALSSLTAYDFGLKADPAATPAGYSQLVGPDKAWTAHGWYVLNNVWNPGSLVYGTDYAIDSVYSASDMTAKTTFNWAFPVVTDSAHTIRAYPEVIFGPAPMSGGHKASDITTVLPAQVSSLTALTADYDVSYKGNTGGFNVSFDIWLTDTPNGGASTVTTEVMVWVHKGDFDAFGTQVGTYSNGSVTGKIYANTTGDWTYTAVVLDQDTPKGQIDIAGILTTLKGLNLVSSSDYVASVELGSEVVSGAGSLTINNLDLNVQTRGAGGLLTTMHVEGSNVTTTTSQPTAEQPAEQPQPLPDISGDDSVVYDGTASTVQGGDGHDTLVLHVAATVDLSATADQMVGGAVVTGFEDVDASAATDAVSLTGSVDDNILTGGVYADTLSGGDGADTLRGRSGDDALDGGNGNDILDGGAGADTIQGGAGDDKVIYDAADSVINGGSGRDTLILKVGAIVDLSTFTTNQVVSGSAYVSGFENVDATGASAGVTVAGSEFANTLVGSAFADKLAGGAASDVLAGGAGADLFVFGPYNPGDADRITDFSTSQGDRMDLSAIDTVAGGADDPFTFIGQDAFHHVAGELRYSLVAGGAVVQADVNGDGLTDFSIQLSVTSLHSTDFIL</sequence>
<evidence type="ECO:0000256" key="9">
    <source>
        <dbReference type="RuleBase" id="RU361163"/>
    </source>
</evidence>